<feature type="compositionally biased region" description="Basic and acidic residues" evidence="1">
    <location>
        <begin position="1"/>
        <end position="17"/>
    </location>
</feature>
<gene>
    <name evidence="3" type="ORF">DSTB1V02_LOCUS3078</name>
</gene>
<dbReference type="Proteomes" id="UP000677054">
    <property type="component" value="Unassembled WGS sequence"/>
</dbReference>
<dbReference type="SUPFAM" id="SSF57256">
    <property type="entry name" value="Elafin-like"/>
    <property type="match status" value="1"/>
</dbReference>
<proteinExistence type="predicted"/>
<dbReference type="Gene3D" id="4.10.75.10">
    <property type="entry name" value="Elafin-like"/>
    <property type="match status" value="1"/>
</dbReference>
<feature type="region of interest" description="Disordered" evidence="1">
    <location>
        <begin position="1"/>
        <end position="28"/>
    </location>
</feature>
<feature type="domain" description="WAP" evidence="2">
    <location>
        <begin position="84"/>
        <end position="134"/>
    </location>
</feature>
<evidence type="ECO:0000313" key="4">
    <source>
        <dbReference type="Proteomes" id="UP000677054"/>
    </source>
</evidence>
<dbReference type="EMBL" id="LR899892">
    <property type="protein sequence ID" value="CAD7243144.1"/>
    <property type="molecule type" value="Genomic_DNA"/>
</dbReference>
<accession>A0A7R8X8M2</accession>
<dbReference type="Pfam" id="PF00095">
    <property type="entry name" value="WAP"/>
    <property type="match status" value="1"/>
</dbReference>
<dbReference type="InterPro" id="IPR042357">
    <property type="entry name" value="WFDC1"/>
</dbReference>
<dbReference type="PANTHER" id="PTHR14308:SF0">
    <property type="entry name" value="WAP FOUR-DISULFIDE CORE DOMAIN PROTEIN 1"/>
    <property type="match status" value="1"/>
</dbReference>
<evidence type="ECO:0000259" key="2">
    <source>
        <dbReference type="PROSITE" id="PS51390"/>
    </source>
</evidence>
<reference evidence="3" key="1">
    <citation type="submission" date="2020-11" db="EMBL/GenBank/DDBJ databases">
        <authorList>
            <person name="Tran Van P."/>
        </authorList>
    </citation>
    <scope>NUCLEOTIDE SEQUENCE</scope>
</reference>
<keyword evidence="4" id="KW-1185">Reference proteome</keyword>
<evidence type="ECO:0000256" key="1">
    <source>
        <dbReference type="SAM" id="MobiDB-lite"/>
    </source>
</evidence>
<dbReference type="PANTHER" id="PTHR14308">
    <property type="entry name" value="WAP FOUR-DISULFIDE CORE DOMAIN PROTEIN 1"/>
    <property type="match status" value="1"/>
</dbReference>
<dbReference type="InterPro" id="IPR036645">
    <property type="entry name" value="Elafin-like_sf"/>
</dbReference>
<dbReference type="PROSITE" id="PS51390">
    <property type="entry name" value="WAP"/>
    <property type="match status" value="1"/>
</dbReference>
<dbReference type="OrthoDB" id="5989673at2759"/>
<dbReference type="EMBL" id="CAJPEV010000375">
    <property type="protein sequence ID" value="CAG0884610.1"/>
    <property type="molecule type" value="Genomic_DNA"/>
</dbReference>
<name>A0A7R8X8M2_9CRUS</name>
<dbReference type="GO" id="GO:0030414">
    <property type="term" value="F:peptidase inhibitor activity"/>
    <property type="evidence" value="ECO:0007669"/>
    <property type="project" value="InterPro"/>
</dbReference>
<evidence type="ECO:0000313" key="3">
    <source>
        <dbReference type="EMBL" id="CAD7243144.1"/>
    </source>
</evidence>
<organism evidence="3">
    <name type="scientific">Darwinula stevensoni</name>
    <dbReference type="NCBI Taxonomy" id="69355"/>
    <lineage>
        <taxon>Eukaryota</taxon>
        <taxon>Metazoa</taxon>
        <taxon>Ecdysozoa</taxon>
        <taxon>Arthropoda</taxon>
        <taxon>Crustacea</taxon>
        <taxon>Oligostraca</taxon>
        <taxon>Ostracoda</taxon>
        <taxon>Podocopa</taxon>
        <taxon>Podocopida</taxon>
        <taxon>Darwinulocopina</taxon>
        <taxon>Darwinuloidea</taxon>
        <taxon>Darwinulidae</taxon>
        <taxon>Darwinula</taxon>
    </lineage>
</organism>
<protein>
    <recommendedName>
        <fullName evidence="2">WAP domain-containing protein</fullName>
    </recommendedName>
</protein>
<dbReference type="InterPro" id="IPR008197">
    <property type="entry name" value="WAP_dom"/>
</dbReference>
<dbReference type="GO" id="GO:0001558">
    <property type="term" value="P:regulation of cell growth"/>
    <property type="evidence" value="ECO:0007669"/>
    <property type="project" value="TreeGrafter"/>
</dbReference>
<feature type="region of interest" description="Disordered" evidence="1">
    <location>
        <begin position="73"/>
        <end position="93"/>
    </location>
</feature>
<dbReference type="AlphaFoldDB" id="A0A7R8X8M2"/>
<sequence>MPSYKPEWEDREAREPDESAWEAEVPGRSEAADLSRNFSRSSGSHRLRLLRMEQLLLLFALSLVLAASASHNETVAEEEGEPEMEKRENACPMPSRPVTSSHCQVPACTNDTDCLALGKVCCHNGCRRTCMTPLSPPAAFDWVEESPDARNMGSYVFLGEADTRRGVESWRWDDFEQTQVDAPLRGVAEGMQQDAPSQGASEWMQDAGCPPLPPDKYQTVQEFKHHRNIKSWCASRSVRTSASTISNLKSNEAKMDGNPSYMYGRMQTAFVLVG</sequence>
<dbReference type="GO" id="GO:0005615">
    <property type="term" value="C:extracellular space"/>
    <property type="evidence" value="ECO:0007669"/>
    <property type="project" value="TreeGrafter"/>
</dbReference>